<dbReference type="PANTHER" id="PTHR45987">
    <property type="entry name" value="39S RIBOSOMAL PROTEIN L12"/>
    <property type="match status" value="1"/>
</dbReference>
<dbReference type="Proteomes" id="UP000269154">
    <property type="component" value="Unassembled WGS sequence"/>
</dbReference>
<dbReference type="GO" id="GO:0003735">
    <property type="term" value="F:structural constituent of ribosome"/>
    <property type="evidence" value="ECO:0007669"/>
    <property type="project" value="InterPro"/>
</dbReference>
<evidence type="ECO:0000313" key="4">
    <source>
        <dbReference type="EMBL" id="RQH38982.1"/>
    </source>
</evidence>
<evidence type="ECO:0000256" key="1">
    <source>
        <dbReference type="ARBA" id="ARBA00022980"/>
    </source>
</evidence>
<dbReference type="PANTHER" id="PTHR45987:SF4">
    <property type="entry name" value="LARGE RIBOSOMAL SUBUNIT PROTEIN BL12M"/>
    <property type="match status" value="1"/>
</dbReference>
<reference evidence="4 5" key="1">
    <citation type="journal article" date="2018" name="ACS Chem. Biol.">
        <title>Ketoreductase domain dysfunction expands chemodiversity: malyngamide biosynthesis in the cyanobacterium Okeania hirsuta.</title>
        <authorList>
            <person name="Moss N.A."/>
            <person name="Leao T."/>
            <person name="Rankin M."/>
            <person name="McCullough T.M."/>
            <person name="Qu P."/>
            <person name="Korobeynikov A."/>
            <person name="Smith J.L."/>
            <person name="Gerwick L."/>
            <person name="Gerwick W.H."/>
        </authorList>
    </citation>
    <scope>NUCLEOTIDE SEQUENCE [LARGE SCALE GENOMIC DNA]</scope>
    <source>
        <strain evidence="4 5">PAB10Feb10-1</strain>
    </source>
</reference>
<dbReference type="Pfam" id="PF00542">
    <property type="entry name" value="Ribosomal_L12"/>
    <property type="match status" value="1"/>
</dbReference>
<dbReference type="GO" id="GO:0003729">
    <property type="term" value="F:mRNA binding"/>
    <property type="evidence" value="ECO:0007669"/>
    <property type="project" value="TreeGrafter"/>
</dbReference>
<organism evidence="4 5">
    <name type="scientific">Okeania hirsuta</name>
    <dbReference type="NCBI Taxonomy" id="1458930"/>
    <lineage>
        <taxon>Bacteria</taxon>
        <taxon>Bacillati</taxon>
        <taxon>Cyanobacteriota</taxon>
        <taxon>Cyanophyceae</taxon>
        <taxon>Oscillatoriophycideae</taxon>
        <taxon>Oscillatoriales</taxon>
        <taxon>Microcoleaceae</taxon>
        <taxon>Okeania</taxon>
    </lineage>
</organism>
<gene>
    <name evidence="4" type="ORF">D5R40_17355</name>
</gene>
<feature type="domain" description="Large ribosomal subunit protein bL12 C-terminal" evidence="3">
    <location>
        <begin position="46"/>
        <end position="114"/>
    </location>
</feature>
<dbReference type="EMBL" id="RCBY01000098">
    <property type="protein sequence ID" value="RQH38982.1"/>
    <property type="molecule type" value="Genomic_DNA"/>
</dbReference>
<keyword evidence="1 4" id="KW-0689">Ribosomal protein</keyword>
<proteinExistence type="predicted"/>
<name>A0A3N6P856_9CYAN</name>
<dbReference type="SUPFAM" id="SSF54736">
    <property type="entry name" value="ClpS-like"/>
    <property type="match status" value="1"/>
</dbReference>
<evidence type="ECO:0000313" key="5">
    <source>
        <dbReference type="Proteomes" id="UP000269154"/>
    </source>
</evidence>
<keyword evidence="2" id="KW-0687">Ribonucleoprotein</keyword>
<dbReference type="OrthoDB" id="9811748at2"/>
<dbReference type="GO" id="GO:1990904">
    <property type="term" value="C:ribonucleoprotein complex"/>
    <property type="evidence" value="ECO:0007669"/>
    <property type="project" value="UniProtKB-KW"/>
</dbReference>
<dbReference type="InterPro" id="IPR013823">
    <property type="entry name" value="Ribosomal_bL12_C"/>
</dbReference>
<evidence type="ECO:0000259" key="3">
    <source>
        <dbReference type="Pfam" id="PF00542"/>
    </source>
</evidence>
<dbReference type="AlphaFoldDB" id="A0A3N6P856"/>
<keyword evidence="5" id="KW-1185">Reference proteome</keyword>
<dbReference type="RefSeq" id="WP_124154949.1">
    <property type="nucleotide sequence ID" value="NZ_CAWOLW010000715.1"/>
</dbReference>
<dbReference type="GO" id="GO:0006412">
    <property type="term" value="P:translation"/>
    <property type="evidence" value="ECO:0007669"/>
    <property type="project" value="InterPro"/>
</dbReference>
<dbReference type="InterPro" id="IPR014719">
    <property type="entry name" value="Ribosomal_bL12_C/ClpS-like"/>
</dbReference>
<sequence length="114" mass="13218">MKNSICTYLKQIEDFFQVSADRIIVVKPNEKFDNNDQDDHESKTIFDIVLEEFPANKKIYFIKDIRSLNLFGSLQETKKVVDNLPQIIKSNVNIQEAEQIKQKLEELGATVSLK</sequence>
<dbReference type="Gene3D" id="3.30.1390.10">
    <property type="match status" value="1"/>
</dbReference>
<protein>
    <submittedName>
        <fullName evidence="4">50S ribosomal protein L7/L12</fullName>
    </submittedName>
</protein>
<dbReference type="GO" id="GO:0005840">
    <property type="term" value="C:ribosome"/>
    <property type="evidence" value="ECO:0007669"/>
    <property type="project" value="UniProtKB-KW"/>
</dbReference>
<dbReference type="InterPro" id="IPR000206">
    <property type="entry name" value="Ribosomal_bL12"/>
</dbReference>
<accession>A0A3N6P856</accession>
<comment type="caution">
    <text evidence="4">The sequence shown here is derived from an EMBL/GenBank/DDBJ whole genome shotgun (WGS) entry which is preliminary data.</text>
</comment>
<evidence type="ECO:0000256" key="2">
    <source>
        <dbReference type="ARBA" id="ARBA00023274"/>
    </source>
</evidence>